<keyword evidence="9" id="KW-0804">Transcription</keyword>
<name>A0AAD3RI28_LATJO</name>
<keyword evidence="16" id="KW-1185">Reference proteome</keyword>
<comment type="caution">
    <text evidence="15">The sequence shown here is derived from an EMBL/GenBank/DDBJ whole genome shotgun (WGS) entry which is preliminary data.</text>
</comment>
<dbReference type="AlphaFoldDB" id="A0AAD3RI28"/>
<evidence type="ECO:0000256" key="6">
    <source>
        <dbReference type="ARBA" id="ARBA00022843"/>
    </source>
</evidence>
<evidence type="ECO:0000256" key="4">
    <source>
        <dbReference type="ARBA" id="ARBA00022499"/>
    </source>
</evidence>
<dbReference type="GO" id="GO:0007399">
    <property type="term" value="P:nervous system development"/>
    <property type="evidence" value="ECO:0007669"/>
    <property type="project" value="UniProtKB-ARBA"/>
</dbReference>
<dbReference type="PANTHER" id="PTHR11188">
    <property type="entry name" value="ARRESTIN DOMAIN CONTAINING PROTEIN"/>
    <property type="match status" value="1"/>
</dbReference>
<comment type="function">
    <text evidence="12">May act as an oxidative stress mediator by inhibiting thioredoxin activity or by limiting its bioavailability. Interacts with COPS5 and restores COPS5-induced suppression of CDKN1B stability, blocking the COPS5-mediated translocation of CDKN1B from the nucleus to the cytoplasm. Functions as a transcriptional repressor, possibly by acting as a bridge molecule between transcription factors and corepressor complexes, and over-expression will induce G0/G1 cell cycle arrest. Required for the maturation of natural killer cells. Acts as a suppressor of tumor cell growth. Inhibits the proteasomal degradation of DDIT4, and thereby contributes to the inhibition of the mammalian target of rapamycin complex 1 (mTORC1).</text>
</comment>
<dbReference type="Pfam" id="PF02752">
    <property type="entry name" value="Arrestin_C"/>
    <property type="match status" value="1"/>
</dbReference>
<dbReference type="Pfam" id="PF00339">
    <property type="entry name" value="Arrestin_N"/>
    <property type="match status" value="1"/>
</dbReference>
<dbReference type="InterPro" id="IPR011021">
    <property type="entry name" value="Arrestin-like_N"/>
</dbReference>
<evidence type="ECO:0000256" key="9">
    <source>
        <dbReference type="ARBA" id="ARBA00023163"/>
    </source>
</evidence>
<evidence type="ECO:0000256" key="11">
    <source>
        <dbReference type="ARBA" id="ARBA00039479"/>
    </source>
</evidence>
<comment type="subunit">
    <text evidence="13">Homodimer; disulfide-linked. Interacts with TXN/thioredoxin through its redox-active site. Interacts with transcriptional repressors ZBTB16, ZBTB32 and HDAC1. Interacts with DDIT4.</text>
</comment>
<proteinExistence type="inferred from homology"/>
<dbReference type="PANTHER" id="PTHR11188:SF14">
    <property type="entry name" value="THIOREDOXIN-INTERACTING PROTEIN"/>
    <property type="match status" value="1"/>
</dbReference>
<dbReference type="SMART" id="SM01017">
    <property type="entry name" value="Arrestin_C"/>
    <property type="match status" value="1"/>
</dbReference>
<dbReference type="GO" id="GO:0015031">
    <property type="term" value="P:protein transport"/>
    <property type="evidence" value="ECO:0007669"/>
    <property type="project" value="TreeGrafter"/>
</dbReference>
<keyword evidence="10" id="KW-0131">Cell cycle</keyword>
<accession>A0AAD3RI28</accession>
<keyword evidence="8" id="KW-1015">Disulfide bond</keyword>
<dbReference type="InterPro" id="IPR014752">
    <property type="entry name" value="Arrestin-like_C"/>
</dbReference>
<evidence type="ECO:0000256" key="3">
    <source>
        <dbReference type="ARBA" id="ARBA00022490"/>
    </source>
</evidence>
<dbReference type="InterPro" id="IPR011022">
    <property type="entry name" value="Arrestin_C-like"/>
</dbReference>
<gene>
    <name evidence="15" type="ORF">AKAME5_002002800</name>
</gene>
<dbReference type="GO" id="GO:0031625">
    <property type="term" value="F:ubiquitin protein ligase binding"/>
    <property type="evidence" value="ECO:0007669"/>
    <property type="project" value="TreeGrafter"/>
</dbReference>
<evidence type="ECO:0000256" key="2">
    <source>
        <dbReference type="ARBA" id="ARBA00005298"/>
    </source>
</evidence>
<protein>
    <recommendedName>
        <fullName evidence="11">Thioredoxin-interacting protein</fullName>
    </recommendedName>
</protein>
<evidence type="ECO:0000256" key="7">
    <source>
        <dbReference type="ARBA" id="ARBA00023015"/>
    </source>
</evidence>
<evidence type="ECO:0000256" key="13">
    <source>
        <dbReference type="ARBA" id="ARBA00046869"/>
    </source>
</evidence>
<keyword evidence="3" id="KW-0963">Cytoplasm</keyword>
<comment type="subcellular location">
    <subcellularLocation>
        <location evidence="1">Cytoplasm</location>
    </subcellularLocation>
</comment>
<evidence type="ECO:0000256" key="5">
    <source>
        <dbReference type="ARBA" id="ARBA00022553"/>
    </source>
</evidence>
<keyword evidence="5" id="KW-0597">Phosphoprotein</keyword>
<comment type="similarity">
    <text evidence="2">Belongs to the arrestin family.</text>
</comment>
<dbReference type="SUPFAM" id="SSF81296">
    <property type="entry name" value="E set domains"/>
    <property type="match status" value="2"/>
</dbReference>
<evidence type="ECO:0000256" key="10">
    <source>
        <dbReference type="ARBA" id="ARBA00023306"/>
    </source>
</evidence>
<evidence type="ECO:0000256" key="12">
    <source>
        <dbReference type="ARBA" id="ARBA00045565"/>
    </source>
</evidence>
<organism evidence="15 16">
    <name type="scientific">Lates japonicus</name>
    <name type="common">Japanese lates</name>
    <dbReference type="NCBI Taxonomy" id="270547"/>
    <lineage>
        <taxon>Eukaryota</taxon>
        <taxon>Metazoa</taxon>
        <taxon>Chordata</taxon>
        <taxon>Craniata</taxon>
        <taxon>Vertebrata</taxon>
        <taxon>Euteleostomi</taxon>
        <taxon>Actinopterygii</taxon>
        <taxon>Neopterygii</taxon>
        <taxon>Teleostei</taxon>
        <taxon>Neoteleostei</taxon>
        <taxon>Acanthomorphata</taxon>
        <taxon>Carangaria</taxon>
        <taxon>Carangaria incertae sedis</taxon>
        <taxon>Centropomidae</taxon>
        <taxon>Lates</taxon>
    </lineage>
</organism>
<dbReference type="EMBL" id="BRZM01000146">
    <property type="protein sequence ID" value="GLD68715.1"/>
    <property type="molecule type" value="Genomic_DNA"/>
</dbReference>
<dbReference type="InterPro" id="IPR014756">
    <property type="entry name" value="Ig_E-set"/>
</dbReference>
<keyword evidence="7" id="KW-0805">Transcription regulation</keyword>
<keyword evidence="6" id="KW-0832">Ubl conjugation</keyword>
<dbReference type="InterPro" id="IPR050357">
    <property type="entry name" value="Arrestin_domain-protein"/>
</dbReference>
<dbReference type="Proteomes" id="UP001279410">
    <property type="component" value="Unassembled WGS sequence"/>
</dbReference>
<evidence type="ECO:0000313" key="15">
    <source>
        <dbReference type="EMBL" id="GLD68715.1"/>
    </source>
</evidence>
<evidence type="ECO:0000313" key="16">
    <source>
        <dbReference type="Proteomes" id="UP001279410"/>
    </source>
</evidence>
<keyword evidence="4" id="KW-1017">Isopeptide bond</keyword>
<evidence type="ECO:0000256" key="8">
    <source>
        <dbReference type="ARBA" id="ARBA00023157"/>
    </source>
</evidence>
<reference evidence="15" key="1">
    <citation type="submission" date="2022-08" db="EMBL/GenBank/DDBJ databases">
        <title>Genome sequencing of akame (Lates japonicus).</title>
        <authorList>
            <person name="Hashiguchi Y."/>
            <person name="Takahashi H."/>
        </authorList>
    </citation>
    <scope>NUCLEOTIDE SEQUENCE</scope>
    <source>
        <strain evidence="15">Kochi</strain>
    </source>
</reference>
<evidence type="ECO:0000259" key="14">
    <source>
        <dbReference type="SMART" id="SM01017"/>
    </source>
</evidence>
<dbReference type="GO" id="GO:0005737">
    <property type="term" value="C:cytoplasm"/>
    <property type="evidence" value="ECO:0007669"/>
    <property type="project" value="UniProtKB-SubCell"/>
</dbReference>
<feature type="domain" description="Arrestin C-terminal-like" evidence="14">
    <location>
        <begin position="181"/>
        <end position="308"/>
    </location>
</feature>
<dbReference type="Gene3D" id="2.60.40.640">
    <property type="match status" value="2"/>
</dbReference>
<evidence type="ECO:0000256" key="1">
    <source>
        <dbReference type="ARBA" id="ARBA00004496"/>
    </source>
</evidence>
<sequence>MVLSSVSKMKVFQLQFSDPGRSFYSSGDKLSGSVQLEAAQPCRVSGLRVTAAGCARVEHRGGKNRRSRSQEVEYLKYEEELRLEEQLSKDSDGCFLLQPGKTYSFQFGFELPAPGRLVSSYKGKFGYVRYYTQAVLDRPSQHALQCEREFEVEEPLDVNRPDLLAPAAACKQKKVTCMFIPDGQVSISAQIDRKGFCEGEDISINAKFENTCSRIVVPKAAIIAKHTYLADGRSKVLRQKLSAVRGNHIISGMCDMWQGKTIRVPKLKPSLLGCDIIQVDYALMIYLHIPGSEKLVLELPLVIGTVPFSGVGSRTSSMSSQAGSLGSQARSLSSWSSFPSAPPSYSNIHRDLRVDGPRTPLLHDYDGGEDDDEEGGLFMRAPELYYPPPPAYSEVDQDPVNPPQVVQVF</sequence>